<dbReference type="AlphaFoldDB" id="A0A6J2BGT1"/>
<accession>A0A6J2BGT1</accession>
<organism evidence="2 3">
    <name type="scientific">Zalophus californianus</name>
    <name type="common">California sealion</name>
    <dbReference type="NCBI Taxonomy" id="9704"/>
    <lineage>
        <taxon>Eukaryota</taxon>
        <taxon>Metazoa</taxon>
        <taxon>Chordata</taxon>
        <taxon>Craniata</taxon>
        <taxon>Vertebrata</taxon>
        <taxon>Euteleostomi</taxon>
        <taxon>Mammalia</taxon>
        <taxon>Eutheria</taxon>
        <taxon>Laurasiatheria</taxon>
        <taxon>Carnivora</taxon>
        <taxon>Caniformia</taxon>
        <taxon>Pinnipedia</taxon>
        <taxon>Otariidae</taxon>
        <taxon>Zalophus</taxon>
    </lineage>
</organism>
<feature type="compositionally biased region" description="Low complexity" evidence="1">
    <location>
        <begin position="246"/>
        <end position="263"/>
    </location>
</feature>
<dbReference type="RefSeq" id="XP_027431184.1">
    <property type="nucleotide sequence ID" value="XM_027575383.1"/>
</dbReference>
<evidence type="ECO:0000313" key="3">
    <source>
        <dbReference type="RefSeq" id="XP_027431184.1"/>
    </source>
</evidence>
<evidence type="ECO:0000256" key="1">
    <source>
        <dbReference type="SAM" id="MobiDB-lite"/>
    </source>
</evidence>
<dbReference type="KEGG" id="zca:113912388"/>
<protein>
    <submittedName>
        <fullName evidence="3">Collagen alpha-1(I) chain-like</fullName>
    </submittedName>
</protein>
<gene>
    <name evidence="3" type="primary">LOC113912388</name>
</gene>
<keyword evidence="2" id="KW-1185">Reference proteome</keyword>
<feature type="compositionally biased region" description="Basic and acidic residues" evidence="1">
    <location>
        <begin position="221"/>
        <end position="237"/>
    </location>
</feature>
<evidence type="ECO:0000313" key="2">
    <source>
        <dbReference type="Proteomes" id="UP000515165"/>
    </source>
</evidence>
<dbReference type="GeneID" id="113912388"/>
<feature type="region of interest" description="Disordered" evidence="1">
    <location>
        <begin position="184"/>
        <end position="336"/>
    </location>
</feature>
<name>A0A6J2BGT1_ZALCA</name>
<reference evidence="3" key="1">
    <citation type="submission" date="2025-08" db="UniProtKB">
        <authorList>
            <consortium name="RefSeq"/>
        </authorList>
    </citation>
    <scope>IDENTIFICATION</scope>
    <source>
        <tissue evidence="3">Blood</tissue>
    </source>
</reference>
<proteinExistence type="predicted"/>
<sequence>MRRRSGLGRDSGDLLAAEKRCSRGAEAGVEAAGTGWLRAAPRACRALVRLSAHPRQPRGAGRPPASRRFSLLLSIFLKGKSPPEGDFLSLLEVSVRRVESAAPREALRGRRIWNKPLDGAPQRSAGLVPRLPALTPYTEFLLPHAEPLSQRRPRGGESAPALGCLRPGALAWLPARARVAHAAGSGHRDLGSSPRARPGGAGIGGQAWIPPPACSRPIGRKPREAKIPGRGLERGSREACQATPSRLPRPGAAPRPGARVLAAEGRTAGASGPRTPGAGFVRPPPDSGPGPARRRGSQGLAFPRAPADRPGTAGPSTCRPPRGQGERRSVDNVQTPKQYAEKAHKIKTSALMLPSYCSGIEPQVRKWSTARILPHLYYQLMILVCYFIGKIEAIRTCAHSRYQVHSPTCACAQC</sequence>
<dbReference type="Proteomes" id="UP000515165">
    <property type="component" value="Chromosome 14"/>
</dbReference>